<dbReference type="Pfam" id="PF00583">
    <property type="entry name" value="Acetyltransf_1"/>
    <property type="match status" value="1"/>
</dbReference>
<dbReference type="NCBIfam" id="TIGR01575">
    <property type="entry name" value="rimI"/>
    <property type="match status" value="1"/>
</dbReference>
<name>A0ABX9KDK6_9FUSO</name>
<keyword evidence="3" id="KW-0808">Transferase</keyword>
<keyword evidence="2 5" id="KW-0963">Cytoplasm</keyword>
<dbReference type="PANTHER" id="PTHR43420:SF44">
    <property type="entry name" value="ACETYLTRANSFERASE YPEA"/>
    <property type="match status" value="1"/>
</dbReference>
<dbReference type="Proteomes" id="UP000263486">
    <property type="component" value="Unassembled WGS sequence"/>
</dbReference>
<dbReference type="Gene3D" id="3.40.630.30">
    <property type="match status" value="1"/>
</dbReference>
<proteinExistence type="inferred from homology"/>
<dbReference type="InterPro" id="IPR006464">
    <property type="entry name" value="AcTrfase_RimI/Ard1"/>
</dbReference>
<evidence type="ECO:0000256" key="3">
    <source>
        <dbReference type="ARBA" id="ARBA00022679"/>
    </source>
</evidence>
<comment type="function">
    <text evidence="5">Acetylates the N-terminal alanine of ribosomal protein bS18.</text>
</comment>
<evidence type="ECO:0000313" key="7">
    <source>
        <dbReference type="EMBL" id="REI39654.1"/>
    </source>
</evidence>
<reference evidence="7 8" key="1">
    <citation type="submission" date="2018-08" db="EMBL/GenBank/DDBJ databases">
        <title>Draft genome sequence of Psychrilyobacter sp. strain SD5 isolated from Black Sea water.</title>
        <authorList>
            <person name="Yadav S."/>
            <person name="Villanueva L."/>
            <person name="Damste J.S.S."/>
        </authorList>
    </citation>
    <scope>NUCLEOTIDE SEQUENCE [LARGE SCALE GENOMIC DNA]</scope>
    <source>
        <strain evidence="7 8">SD5</strain>
    </source>
</reference>
<dbReference type="PROSITE" id="PS51186">
    <property type="entry name" value="GNAT"/>
    <property type="match status" value="1"/>
</dbReference>
<comment type="subcellular location">
    <subcellularLocation>
        <location evidence="5">Cytoplasm</location>
    </subcellularLocation>
</comment>
<dbReference type="InterPro" id="IPR016181">
    <property type="entry name" value="Acyl_CoA_acyltransferase"/>
</dbReference>
<dbReference type="InterPro" id="IPR050680">
    <property type="entry name" value="YpeA/RimI_acetyltransf"/>
</dbReference>
<evidence type="ECO:0000256" key="2">
    <source>
        <dbReference type="ARBA" id="ARBA00022490"/>
    </source>
</evidence>
<evidence type="ECO:0000256" key="5">
    <source>
        <dbReference type="RuleBase" id="RU363094"/>
    </source>
</evidence>
<evidence type="ECO:0000256" key="4">
    <source>
        <dbReference type="ARBA" id="ARBA00023315"/>
    </source>
</evidence>
<dbReference type="CDD" id="cd04301">
    <property type="entry name" value="NAT_SF"/>
    <property type="match status" value="1"/>
</dbReference>
<accession>A0ABX9KDK6</accession>
<evidence type="ECO:0000256" key="1">
    <source>
        <dbReference type="ARBA" id="ARBA00005395"/>
    </source>
</evidence>
<protein>
    <recommendedName>
        <fullName evidence="5">[Ribosomal protein bS18]-alanine N-acetyltransferase</fullName>
        <ecNumber evidence="5">2.3.1.266</ecNumber>
    </recommendedName>
</protein>
<dbReference type="SUPFAM" id="SSF55729">
    <property type="entry name" value="Acyl-CoA N-acyltransferases (Nat)"/>
    <property type="match status" value="1"/>
</dbReference>
<sequence>MIEIREVEENELMDLFDIEQISFKNSYRISTLADLYGNPSYKFLGIFNRKRLAGYIILLDSIDVYEVIKIAVSPNYRGRGLGKKLLSFVLGDLDKNLMLEVRVSNGTAINLYESLGFEKINIRKGYYGDTGEDGIVYLFTK</sequence>
<dbReference type="EC" id="2.3.1.266" evidence="5"/>
<comment type="catalytic activity">
    <reaction evidence="5">
        <text>N-terminal L-alanyl-[ribosomal protein bS18] + acetyl-CoA = N-terminal N(alpha)-acetyl-L-alanyl-[ribosomal protein bS18] + CoA + H(+)</text>
        <dbReference type="Rhea" id="RHEA:43756"/>
        <dbReference type="Rhea" id="RHEA-COMP:10676"/>
        <dbReference type="Rhea" id="RHEA-COMP:10677"/>
        <dbReference type="ChEBI" id="CHEBI:15378"/>
        <dbReference type="ChEBI" id="CHEBI:57287"/>
        <dbReference type="ChEBI" id="CHEBI:57288"/>
        <dbReference type="ChEBI" id="CHEBI:64718"/>
        <dbReference type="ChEBI" id="CHEBI:83683"/>
        <dbReference type="EC" id="2.3.1.266"/>
    </reaction>
</comment>
<evidence type="ECO:0000259" key="6">
    <source>
        <dbReference type="PROSITE" id="PS51186"/>
    </source>
</evidence>
<dbReference type="RefSeq" id="WP_114643497.1">
    <property type="nucleotide sequence ID" value="NZ_JAACIO010000010.1"/>
</dbReference>
<feature type="domain" description="N-acetyltransferase" evidence="6">
    <location>
        <begin position="2"/>
        <end position="141"/>
    </location>
</feature>
<dbReference type="EMBL" id="QUAJ01000036">
    <property type="protein sequence ID" value="REI39654.1"/>
    <property type="molecule type" value="Genomic_DNA"/>
</dbReference>
<organism evidence="7 8">
    <name type="scientific">Psychrilyobacter piezotolerans</name>
    <dbReference type="NCBI Taxonomy" id="2293438"/>
    <lineage>
        <taxon>Bacteria</taxon>
        <taxon>Fusobacteriati</taxon>
        <taxon>Fusobacteriota</taxon>
        <taxon>Fusobacteriia</taxon>
        <taxon>Fusobacteriales</taxon>
        <taxon>Fusobacteriaceae</taxon>
        <taxon>Psychrilyobacter</taxon>
    </lineage>
</organism>
<keyword evidence="8" id="KW-1185">Reference proteome</keyword>
<dbReference type="InterPro" id="IPR000182">
    <property type="entry name" value="GNAT_dom"/>
</dbReference>
<comment type="caution">
    <text evidence="7">The sequence shown here is derived from an EMBL/GenBank/DDBJ whole genome shotgun (WGS) entry which is preliminary data.</text>
</comment>
<gene>
    <name evidence="7" type="primary">rimI</name>
    <name evidence="7" type="ORF">DYH56_13985</name>
</gene>
<dbReference type="PANTHER" id="PTHR43420">
    <property type="entry name" value="ACETYLTRANSFERASE"/>
    <property type="match status" value="1"/>
</dbReference>
<keyword evidence="4" id="KW-0012">Acyltransferase</keyword>
<comment type="similarity">
    <text evidence="1 5">Belongs to the acetyltransferase family. RimI subfamily.</text>
</comment>
<evidence type="ECO:0000313" key="8">
    <source>
        <dbReference type="Proteomes" id="UP000263486"/>
    </source>
</evidence>